<comment type="caution">
    <text evidence="1">The sequence shown here is derived from an EMBL/GenBank/DDBJ whole genome shotgun (WGS) entry which is preliminary data.</text>
</comment>
<proteinExistence type="predicted"/>
<dbReference type="PANTHER" id="PTHR43224:SF1">
    <property type="entry name" value="AMIDINOTRANSFERASE"/>
    <property type="match status" value="1"/>
</dbReference>
<accession>A0A1V9FLN1</accession>
<dbReference type="Proteomes" id="UP000192796">
    <property type="component" value="Unassembled WGS sequence"/>
</dbReference>
<dbReference type="NCBIfam" id="NF046062">
    <property type="entry name" value="citrull_CtlX"/>
    <property type="match status" value="1"/>
</dbReference>
<dbReference type="Pfam" id="PF19420">
    <property type="entry name" value="DDAH_eukar"/>
    <property type="match status" value="1"/>
</dbReference>
<dbReference type="STRING" id="1703345.A3860_38495"/>
<dbReference type="PIRSF" id="PIRSF028188">
    <property type="entry name" value="Amdntrnsf_FN0238"/>
    <property type="match status" value="1"/>
</dbReference>
<gene>
    <name evidence="1" type="ORF">A3860_38495</name>
</gene>
<keyword evidence="2" id="KW-1185">Reference proteome</keyword>
<evidence type="ECO:0000313" key="1">
    <source>
        <dbReference type="EMBL" id="OQP59201.1"/>
    </source>
</evidence>
<reference evidence="1 2" key="1">
    <citation type="submission" date="2016-03" db="EMBL/GenBank/DDBJ databases">
        <title>Niastella vici sp. nov., isolated from farmland soil.</title>
        <authorList>
            <person name="Chen L."/>
            <person name="Wang D."/>
            <person name="Yang S."/>
            <person name="Wang G."/>
        </authorList>
    </citation>
    <scope>NUCLEOTIDE SEQUENCE [LARGE SCALE GENOMIC DNA]</scope>
    <source>
        <strain evidence="1 2">DJ57</strain>
    </source>
</reference>
<sequence>MQTTSHILMIRPVNFGFNAQTAVNNAFQVAGADAAAQEKAQTEFDNFVSLLRTNGVDVKVINDTPEPHTPDSIFPNNWISFHEPDTICLYPMFAENRRHERKPPVIQQLQKTFTITSTFDFTGYENDQQFLEGTGSMVLDRENKLAYACLSPRTHQSVLDDFCKKMGYRPILFTAVDGAGKAIYHTNVMMCVADRYVVVCLASLPNHAEYQMVQEYIGKTGKELINISFEQMNHFAGNMLQVQNQVGEKLLVMSSQAYGSLQPEQIKKLESYNRILHAPLTTIETNGGGSARCMMAEVFLKPTSSLSQQV</sequence>
<dbReference type="AlphaFoldDB" id="A0A1V9FLN1"/>
<dbReference type="InterPro" id="IPR014541">
    <property type="entry name" value="Amdntrnsf_FN0238"/>
</dbReference>
<dbReference type="Gene3D" id="3.75.10.10">
    <property type="entry name" value="L-arginine/glycine Amidinotransferase, Chain A"/>
    <property type="match status" value="1"/>
</dbReference>
<dbReference type="RefSeq" id="WP_081154909.1">
    <property type="nucleotide sequence ID" value="NZ_LVYD01000085.1"/>
</dbReference>
<keyword evidence="1" id="KW-0808">Transferase</keyword>
<dbReference type="EMBL" id="LVYD01000085">
    <property type="protein sequence ID" value="OQP59201.1"/>
    <property type="molecule type" value="Genomic_DNA"/>
</dbReference>
<name>A0A1V9FLN1_9BACT</name>
<evidence type="ECO:0000313" key="2">
    <source>
        <dbReference type="Proteomes" id="UP000192796"/>
    </source>
</evidence>
<dbReference type="GO" id="GO:0016740">
    <property type="term" value="F:transferase activity"/>
    <property type="evidence" value="ECO:0007669"/>
    <property type="project" value="UniProtKB-KW"/>
</dbReference>
<protein>
    <submittedName>
        <fullName evidence="1">Amidinotransferase</fullName>
    </submittedName>
</protein>
<organism evidence="1 2">
    <name type="scientific">Niastella vici</name>
    <dbReference type="NCBI Taxonomy" id="1703345"/>
    <lineage>
        <taxon>Bacteria</taxon>
        <taxon>Pseudomonadati</taxon>
        <taxon>Bacteroidota</taxon>
        <taxon>Chitinophagia</taxon>
        <taxon>Chitinophagales</taxon>
        <taxon>Chitinophagaceae</taxon>
        <taxon>Niastella</taxon>
    </lineage>
</organism>
<dbReference type="OrthoDB" id="9788268at2"/>
<dbReference type="SUPFAM" id="SSF55909">
    <property type="entry name" value="Pentein"/>
    <property type="match status" value="1"/>
</dbReference>
<dbReference type="PANTHER" id="PTHR43224">
    <property type="entry name" value="AMIDINOTRANSFERASE"/>
    <property type="match status" value="1"/>
</dbReference>